<proteinExistence type="inferred from homology"/>
<keyword evidence="6" id="KW-0689">Ribosomal protein</keyword>
<dbReference type="PANTHER" id="PTHR43648:SF1">
    <property type="entry name" value="ELECTRON TRANSFER FLAVOPROTEIN BETA SUBUNIT LYSINE METHYLTRANSFERASE"/>
    <property type="match status" value="1"/>
</dbReference>
<dbReference type="Proteomes" id="UP000036771">
    <property type="component" value="Unassembled WGS sequence"/>
</dbReference>
<evidence type="ECO:0000256" key="4">
    <source>
        <dbReference type="ARBA" id="ARBA00022679"/>
    </source>
</evidence>
<keyword evidence="5" id="KW-0949">S-adenosyl-L-methionine</keyword>
<gene>
    <name evidence="6" type="primary">prmA</name>
    <name evidence="6" type="ORF">Cva_01559</name>
</gene>
<comment type="caution">
    <text evidence="6">The sequence shown here is derived from an EMBL/GenBank/DDBJ whole genome shotgun (WGS) entry which is preliminary data.</text>
</comment>
<name>A0A0K8MG57_9PROT</name>
<dbReference type="InterPro" id="IPR029063">
    <property type="entry name" value="SAM-dependent_MTases_sf"/>
</dbReference>
<keyword evidence="2" id="KW-0963">Cytoplasm</keyword>
<keyword evidence="3 6" id="KW-0489">Methyltransferase</keyword>
<keyword evidence="7" id="KW-1185">Reference proteome</keyword>
<dbReference type="CDD" id="cd02440">
    <property type="entry name" value="AdoMet_MTases"/>
    <property type="match status" value="1"/>
</dbReference>
<organism evidence="6 7">
    <name type="scientific">Caedimonas varicaedens</name>
    <dbReference type="NCBI Taxonomy" id="1629334"/>
    <lineage>
        <taxon>Bacteria</taxon>
        <taxon>Pseudomonadati</taxon>
        <taxon>Pseudomonadota</taxon>
        <taxon>Alphaproteobacteria</taxon>
        <taxon>Holosporales</taxon>
        <taxon>Caedimonadaceae</taxon>
        <taxon>Caedimonas</taxon>
    </lineage>
</organism>
<dbReference type="InterPro" id="IPR050078">
    <property type="entry name" value="Ribosomal_L11_MeTrfase_PrmA"/>
</dbReference>
<evidence type="ECO:0000256" key="3">
    <source>
        <dbReference type="ARBA" id="ARBA00022603"/>
    </source>
</evidence>
<evidence type="ECO:0000313" key="7">
    <source>
        <dbReference type="Proteomes" id="UP000036771"/>
    </source>
</evidence>
<dbReference type="EMBL" id="BBVC01000099">
    <property type="protein sequence ID" value="GAO98889.1"/>
    <property type="molecule type" value="Genomic_DNA"/>
</dbReference>
<dbReference type="OrthoDB" id="9785995at2"/>
<dbReference type="InterPro" id="IPR004498">
    <property type="entry name" value="Ribosomal_PrmA_MeTrfase"/>
</dbReference>
<dbReference type="Gene3D" id="3.40.50.150">
    <property type="entry name" value="Vaccinia Virus protein VP39"/>
    <property type="match status" value="1"/>
</dbReference>
<dbReference type="GO" id="GO:0032259">
    <property type="term" value="P:methylation"/>
    <property type="evidence" value="ECO:0007669"/>
    <property type="project" value="UniProtKB-KW"/>
</dbReference>
<dbReference type="SUPFAM" id="SSF53335">
    <property type="entry name" value="S-adenosyl-L-methionine-dependent methyltransferases"/>
    <property type="match status" value="1"/>
</dbReference>
<keyword evidence="4 6" id="KW-0808">Transferase</keyword>
<dbReference type="PIRSF" id="PIRSF000401">
    <property type="entry name" value="RPL11_MTase"/>
    <property type="match status" value="1"/>
</dbReference>
<dbReference type="AlphaFoldDB" id="A0A0K8MG57"/>
<dbReference type="STRING" id="1629334.Cva_01559"/>
<dbReference type="GO" id="GO:0008276">
    <property type="term" value="F:protein methyltransferase activity"/>
    <property type="evidence" value="ECO:0007669"/>
    <property type="project" value="InterPro"/>
</dbReference>
<evidence type="ECO:0000256" key="2">
    <source>
        <dbReference type="ARBA" id="ARBA00022490"/>
    </source>
</evidence>
<comment type="similarity">
    <text evidence="1">Belongs to the methyltransferase superfamily. PrmA family.</text>
</comment>
<keyword evidence="6" id="KW-0687">Ribonucleoprotein</keyword>
<reference evidence="6 7" key="1">
    <citation type="submission" date="2015-03" db="EMBL/GenBank/DDBJ databases">
        <title>Caedibacter varicaedens, whole genome shotgun sequence.</title>
        <authorList>
            <person name="Suzuki H."/>
            <person name="Dapper A.L."/>
            <person name="Gibson A.K."/>
            <person name="Jackson C."/>
            <person name="Lee H."/>
            <person name="Pejaver V.R."/>
            <person name="Doak T."/>
            <person name="Lynch M."/>
        </authorList>
    </citation>
    <scope>NUCLEOTIDE SEQUENCE [LARGE SCALE GENOMIC DNA]</scope>
</reference>
<accession>A0A0K8MG57</accession>
<sequence length="285" mass="31561">MWRLSFLSSVAEAEYLASQLEDICLAVSWFEKDAQAQVWQVEATFEEQPDEKNIKSLLGTLSYELAPLPSKDWLSENRKSFPAIDIGPFYIYGSHHQEKLPEGKIAFRIDAATAFGTGQHATTQGCLLALHDLKQAGIKVQNYLDLGCGTAVLAMAMARLFQVRGIASDNDPEAVDRANLNVAENHLERFVEVILSEGFSHERLEAQAPYSLIAANILADPLIALSPEMARFMAEEGKVILSGLLQTQQQGTLKAYEKVGFSLQKTYPMAEWVTLVLKKNGKSIL</sequence>
<evidence type="ECO:0000313" key="6">
    <source>
        <dbReference type="EMBL" id="GAO98889.1"/>
    </source>
</evidence>
<dbReference type="GO" id="GO:0005840">
    <property type="term" value="C:ribosome"/>
    <property type="evidence" value="ECO:0007669"/>
    <property type="project" value="UniProtKB-KW"/>
</dbReference>
<evidence type="ECO:0000256" key="1">
    <source>
        <dbReference type="ARBA" id="ARBA00009741"/>
    </source>
</evidence>
<protein>
    <submittedName>
        <fullName evidence="6">Ribosomal protein L11 methyltransferase</fullName>
    </submittedName>
</protein>
<evidence type="ECO:0000256" key="5">
    <source>
        <dbReference type="ARBA" id="ARBA00022691"/>
    </source>
</evidence>
<dbReference type="PANTHER" id="PTHR43648">
    <property type="entry name" value="ELECTRON TRANSFER FLAVOPROTEIN BETA SUBUNIT LYSINE METHYLTRANSFERASE"/>
    <property type="match status" value="1"/>
</dbReference>
<dbReference type="Pfam" id="PF06325">
    <property type="entry name" value="PrmA"/>
    <property type="match status" value="1"/>
</dbReference>